<dbReference type="RefSeq" id="WP_207980208.1">
    <property type="nucleotide sequence ID" value="NZ_JAGDEL010000012.1"/>
</dbReference>
<dbReference type="Proteomes" id="UP000663981">
    <property type="component" value="Unassembled WGS sequence"/>
</dbReference>
<dbReference type="EMBL" id="JAGDEL010000012">
    <property type="protein sequence ID" value="MBO1513257.1"/>
    <property type="molecule type" value="Genomic_DNA"/>
</dbReference>
<protein>
    <recommendedName>
        <fullName evidence="3">Phage gp6-like head-tail connector protein</fullName>
    </recommendedName>
</protein>
<evidence type="ECO:0000313" key="1">
    <source>
        <dbReference type="EMBL" id="MBO1513257.1"/>
    </source>
</evidence>
<organism evidence="1 2">
    <name type="scientific">Metabacillus bambusae</name>
    <dbReference type="NCBI Taxonomy" id="2795218"/>
    <lineage>
        <taxon>Bacteria</taxon>
        <taxon>Bacillati</taxon>
        <taxon>Bacillota</taxon>
        <taxon>Bacilli</taxon>
        <taxon>Bacillales</taxon>
        <taxon>Bacillaceae</taxon>
        <taxon>Metabacillus</taxon>
    </lineage>
</organism>
<sequence length="106" mass="12315">MSITEGILTEFKERMHLGDFENQNLRRILSASVMALRRSCGDYDIYTHEEFKELVFERSRYAYNDALEYFETNFISQINGLAIDKALEEIVIDDETTTTTTTTTVI</sequence>
<evidence type="ECO:0008006" key="3">
    <source>
        <dbReference type="Google" id="ProtNLM"/>
    </source>
</evidence>
<evidence type="ECO:0000313" key="2">
    <source>
        <dbReference type="Proteomes" id="UP000663981"/>
    </source>
</evidence>
<proteinExistence type="predicted"/>
<reference evidence="1 2" key="1">
    <citation type="submission" date="2021-03" db="EMBL/GenBank/DDBJ databases">
        <title>Whole genome sequence of Metabacillus bambusae BG109.</title>
        <authorList>
            <person name="Jeong J.W."/>
        </authorList>
    </citation>
    <scope>NUCLEOTIDE SEQUENCE [LARGE SCALE GENOMIC DNA]</scope>
    <source>
        <strain evidence="1 2">BG109</strain>
    </source>
</reference>
<name>A0ABS3N4Q8_9BACI</name>
<gene>
    <name evidence="1" type="ORF">I7822_16530</name>
</gene>
<keyword evidence="2" id="KW-1185">Reference proteome</keyword>
<comment type="caution">
    <text evidence="1">The sequence shown here is derived from an EMBL/GenBank/DDBJ whole genome shotgun (WGS) entry which is preliminary data.</text>
</comment>
<accession>A0ABS3N4Q8</accession>